<evidence type="ECO:0000256" key="3">
    <source>
        <dbReference type="ARBA" id="ARBA00022989"/>
    </source>
</evidence>
<dbReference type="InterPro" id="IPR000276">
    <property type="entry name" value="GPCR_Rhodpsn"/>
</dbReference>
<dbReference type="GO" id="GO:0004930">
    <property type="term" value="F:G protein-coupled receptor activity"/>
    <property type="evidence" value="ECO:0007669"/>
    <property type="project" value="UniProtKB-KW"/>
</dbReference>
<keyword evidence="4" id="KW-0297">G-protein coupled receptor</keyword>
<dbReference type="InterPro" id="IPR017452">
    <property type="entry name" value="GPCR_Rhodpsn_7TM"/>
</dbReference>
<feature type="transmembrane region" description="Helical" evidence="8">
    <location>
        <begin position="26"/>
        <end position="44"/>
    </location>
</feature>
<keyword evidence="7" id="KW-0807">Transducer</keyword>
<accession>A0AAV3YF84</accession>
<evidence type="ECO:0000256" key="5">
    <source>
        <dbReference type="ARBA" id="ARBA00023136"/>
    </source>
</evidence>
<dbReference type="PRINTS" id="PR00237">
    <property type="entry name" value="GPCRRHODOPSN"/>
</dbReference>
<keyword evidence="2 8" id="KW-0812">Transmembrane</keyword>
<comment type="subcellular location">
    <subcellularLocation>
        <location evidence="1">Membrane</location>
        <topology evidence="1">Multi-pass membrane protein</topology>
    </subcellularLocation>
</comment>
<evidence type="ECO:0000256" key="7">
    <source>
        <dbReference type="ARBA" id="ARBA00023224"/>
    </source>
</evidence>
<feature type="domain" description="G-protein coupled receptors family 1 profile" evidence="9">
    <location>
        <begin position="1"/>
        <end position="82"/>
    </location>
</feature>
<dbReference type="AlphaFoldDB" id="A0AAV3YF84"/>
<protein>
    <submittedName>
        <fullName evidence="10">Substance-k receptor-like</fullName>
    </submittedName>
</protein>
<dbReference type="PROSITE" id="PS50262">
    <property type="entry name" value="G_PROTEIN_RECEP_F1_2"/>
    <property type="match status" value="1"/>
</dbReference>
<comment type="caution">
    <text evidence="10">The sequence shown here is derived from an EMBL/GenBank/DDBJ whole genome shotgun (WGS) entry which is preliminary data.</text>
</comment>
<keyword evidence="11" id="KW-1185">Reference proteome</keyword>
<dbReference type="PANTHER" id="PTHR45695">
    <property type="entry name" value="LEUCOKININ RECEPTOR-RELATED"/>
    <property type="match status" value="1"/>
</dbReference>
<evidence type="ECO:0000259" key="9">
    <source>
        <dbReference type="PROSITE" id="PS50262"/>
    </source>
</evidence>
<proteinExistence type="predicted"/>
<name>A0AAV3YF84_9GAST</name>
<dbReference type="SUPFAM" id="SSF81321">
    <property type="entry name" value="Family A G protein-coupled receptor-like"/>
    <property type="match status" value="1"/>
</dbReference>
<gene>
    <name evidence="10" type="ORF">PoB_000746400</name>
</gene>
<dbReference type="GO" id="GO:0005886">
    <property type="term" value="C:plasma membrane"/>
    <property type="evidence" value="ECO:0007669"/>
    <property type="project" value="TreeGrafter"/>
</dbReference>
<organism evidence="10 11">
    <name type="scientific">Plakobranchus ocellatus</name>
    <dbReference type="NCBI Taxonomy" id="259542"/>
    <lineage>
        <taxon>Eukaryota</taxon>
        <taxon>Metazoa</taxon>
        <taxon>Spiralia</taxon>
        <taxon>Lophotrochozoa</taxon>
        <taxon>Mollusca</taxon>
        <taxon>Gastropoda</taxon>
        <taxon>Heterobranchia</taxon>
        <taxon>Euthyneura</taxon>
        <taxon>Panpulmonata</taxon>
        <taxon>Sacoglossa</taxon>
        <taxon>Placobranchoidea</taxon>
        <taxon>Plakobranchidae</taxon>
        <taxon>Plakobranchus</taxon>
    </lineage>
</organism>
<evidence type="ECO:0000313" key="11">
    <source>
        <dbReference type="Proteomes" id="UP000735302"/>
    </source>
</evidence>
<dbReference type="Gene3D" id="1.20.1070.10">
    <property type="entry name" value="Rhodopsin 7-helix transmembrane proteins"/>
    <property type="match status" value="1"/>
</dbReference>
<evidence type="ECO:0000256" key="1">
    <source>
        <dbReference type="ARBA" id="ARBA00004141"/>
    </source>
</evidence>
<keyword evidence="3 8" id="KW-1133">Transmembrane helix</keyword>
<keyword evidence="6 10" id="KW-0675">Receptor</keyword>
<reference evidence="10 11" key="1">
    <citation type="journal article" date="2021" name="Elife">
        <title>Chloroplast acquisition without the gene transfer in kleptoplastic sea slugs, Plakobranchus ocellatus.</title>
        <authorList>
            <person name="Maeda T."/>
            <person name="Takahashi S."/>
            <person name="Yoshida T."/>
            <person name="Shimamura S."/>
            <person name="Takaki Y."/>
            <person name="Nagai Y."/>
            <person name="Toyoda A."/>
            <person name="Suzuki Y."/>
            <person name="Arimoto A."/>
            <person name="Ishii H."/>
            <person name="Satoh N."/>
            <person name="Nishiyama T."/>
            <person name="Hasebe M."/>
            <person name="Maruyama T."/>
            <person name="Minagawa J."/>
            <person name="Obokata J."/>
            <person name="Shigenobu S."/>
        </authorList>
    </citation>
    <scope>NUCLEOTIDE SEQUENCE [LARGE SCALE GENOMIC DNA]</scope>
</reference>
<dbReference type="Proteomes" id="UP000735302">
    <property type="component" value="Unassembled WGS sequence"/>
</dbReference>
<evidence type="ECO:0000256" key="4">
    <source>
        <dbReference type="ARBA" id="ARBA00023040"/>
    </source>
</evidence>
<feature type="transmembrane region" description="Helical" evidence="8">
    <location>
        <begin position="64"/>
        <end position="85"/>
    </location>
</feature>
<dbReference type="PANTHER" id="PTHR45695:SF9">
    <property type="entry name" value="LEUCOKININ RECEPTOR"/>
    <property type="match status" value="1"/>
</dbReference>
<evidence type="ECO:0000256" key="8">
    <source>
        <dbReference type="SAM" id="Phobius"/>
    </source>
</evidence>
<sequence>MFNAQTGPGSVTGQALYKGRINLVKMLILVATLFAIAWIPYFTLFLYQKITGKSDVSEFNGEIAMLRVALAVFSTAYNFLLYVAYNRNFRNGFKALLPCKGIKVLRAFNTVGPAGESRTPNYNDVSQNTSVAFTLRAREPTVS</sequence>
<evidence type="ECO:0000256" key="2">
    <source>
        <dbReference type="ARBA" id="ARBA00022692"/>
    </source>
</evidence>
<keyword evidence="5 8" id="KW-0472">Membrane</keyword>
<evidence type="ECO:0000256" key="6">
    <source>
        <dbReference type="ARBA" id="ARBA00023170"/>
    </source>
</evidence>
<evidence type="ECO:0000313" key="10">
    <source>
        <dbReference type="EMBL" id="GFN80958.1"/>
    </source>
</evidence>
<dbReference type="EMBL" id="BLXT01000876">
    <property type="protein sequence ID" value="GFN80958.1"/>
    <property type="molecule type" value="Genomic_DNA"/>
</dbReference>